<dbReference type="AlphaFoldDB" id="A0A0R3PXJ6"/>
<evidence type="ECO:0000313" key="3">
    <source>
        <dbReference type="Proteomes" id="UP000267027"/>
    </source>
</evidence>
<dbReference type="Pfam" id="PF02771">
    <property type="entry name" value="Acyl-CoA_dh_N"/>
    <property type="match status" value="1"/>
</dbReference>
<dbReference type="EMBL" id="UYYA01004596">
    <property type="protein sequence ID" value="VDM62604.1"/>
    <property type="molecule type" value="Genomic_DNA"/>
</dbReference>
<name>A0A0R3PXJ6_ANGCS</name>
<proteinExistence type="predicted"/>
<sequence>MRVLTMNTLRSRAFSKCVLCFCNQKEVAAISRNKLRVNDVKADVPIEKVSLSRGLTMNKFEKDFLIYPEYADTDDVRTIQGFTEVLSKSLELTTDRDGLEKHGSLPDGVRGVLNDCTVFSALVPSTYGGLGLGYKDQMKIFENLSLDWNIHANVTVVSSVVNALLLFGSDEIKEKYFPLIVSGKCRPIIAVVDDKGYALELALGLLNVVASISERQLVGKLGQGPEVMDELASCACLPLAAATIGYSKRLLRDLAAICNKTPSAKRVELLKYCLVKKLMFPLYQENAMVSDETSSQYITTEFALKIYALESASYYLAGLLDERIPVVVDIENALIHKLTQDVLLSSISTTMELAKVRASNTSIRFEKDIRDVVTLLSLVSLWFNS</sequence>
<dbReference type="WBParaSite" id="ACOC_0001101801-mRNA-1">
    <property type="protein sequence ID" value="ACOC_0001101801-mRNA-1"/>
    <property type="gene ID" value="ACOC_0001101801"/>
</dbReference>
<evidence type="ECO:0000259" key="1">
    <source>
        <dbReference type="Pfam" id="PF02771"/>
    </source>
</evidence>
<dbReference type="GO" id="GO:0016627">
    <property type="term" value="F:oxidoreductase activity, acting on the CH-CH group of donors"/>
    <property type="evidence" value="ECO:0007669"/>
    <property type="project" value="InterPro"/>
</dbReference>
<reference evidence="4" key="1">
    <citation type="submission" date="2017-02" db="UniProtKB">
        <authorList>
            <consortium name="WormBaseParasite"/>
        </authorList>
    </citation>
    <scope>IDENTIFICATION</scope>
</reference>
<dbReference type="OMA" id="DWNIHAN"/>
<reference evidence="2 3" key="2">
    <citation type="submission" date="2018-11" db="EMBL/GenBank/DDBJ databases">
        <authorList>
            <consortium name="Pathogen Informatics"/>
        </authorList>
    </citation>
    <scope>NUCLEOTIDE SEQUENCE [LARGE SCALE GENOMIC DNA]</scope>
    <source>
        <strain evidence="2 3">Costa Rica</strain>
    </source>
</reference>
<gene>
    <name evidence="2" type="ORF">ACOC_LOCUS11019</name>
</gene>
<dbReference type="InterPro" id="IPR009100">
    <property type="entry name" value="AcylCoA_DH/oxidase_NM_dom_sf"/>
</dbReference>
<protein>
    <submittedName>
        <fullName evidence="4">Acyl-CoA_dh_N domain-containing protein</fullName>
    </submittedName>
</protein>
<feature type="domain" description="Acyl-CoA dehydrogenase/oxidase N-terminal" evidence="1">
    <location>
        <begin position="102"/>
        <end position="184"/>
    </location>
</feature>
<dbReference type="STRING" id="334426.A0A0R3PXJ6"/>
<dbReference type="SUPFAM" id="SSF56645">
    <property type="entry name" value="Acyl-CoA dehydrogenase NM domain-like"/>
    <property type="match status" value="1"/>
</dbReference>
<accession>A0A0R3PXJ6</accession>
<dbReference type="InterPro" id="IPR013786">
    <property type="entry name" value="AcylCoA_DH/ox_N"/>
</dbReference>
<evidence type="ECO:0000313" key="4">
    <source>
        <dbReference type="WBParaSite" id="ACOC_0001101801-mRNA-1"/>
    </source>
</evidence>
<dbReference type="InterPro" id="IPR037069">
    <property type="entry name" value="AcylCoA_DH/ox_N_sf"/>
</dbReference>
<dbReference type="Gene3D" id="1.10.540.10">
    <property type="entry name" value="Acyl-CoA dehydrogenase/oxidase, N-terminal domain"/>
    <property type="match status" value="1"/>
</dbReference>
<organism evidence="4">
    <name type="scientific">Angiostrongylus costaricensis</name>
    <name type="common">Nematode worm</name>
    <dbReference type="NCBI Taxonomy" id="334426"/>
    <lineage>
        <taxon>Eukaryota</taxon>
        <taxon>Metazoa</taxon>
        <taxon>Ecdysozoa</taxon>
        <taxon>Nematoda</taxon>
        <taxon>Chromadorea</taxon>
        <taxon>Rhabditida</taxon>
        <taxon>Rhabditina</taxon>
        <taxon>Rhabditomorpha</taxon>
        <taxon>Strongyloidea</taxon>
        <taxon>Metastrongylidae</taxon>
        <taxon>Angiostrongylus</taxon>
    </lineage>
</organism>
<dbReference type="OrthoDB" id="354at2759"/>
<dbReference type="Proteomes" id="UP000267027">
    <property type="component" value="Unassembled WGS sequence"/>
</dbReference>
<dbReference type="GO" id="GO:0050660">
    <property type="term" value="F:flavin adenine dinucleotide binding"/>
    <property type="evidence" value="ECO:0007669"/>
    <property type="project" value="InterPro"/>
</dbReference>
<keyword evidence="3" id="KW-1185">Reference proteome</keyword>
<evidence type="ECO:0000313" key="2">
    <source>
        <dbReference type="EMBL" id="VDM62604.1"/>
    </source>
</evidence>